<dbReference type="RefSeq" id="WP_078785610.1">
    <property type="nucleotide sequence ID" value="NZ_CAJKTF010000013.1"/>
</dbReference>
<dbReference type="Pfam" id="PF00486">
    <property type="entry name" value="Trans_reg_C"/>
    <property type="match status" value="1"/>
</dbReference>
<gene>
    <name evidence="8" type="ORF">SAMN02745178_02828</name>
</gene>
<dbReference type="GO" id="GO:0005829">
    <property type="term" value="C:cytosol"/>
    <property type="evidence" value="ECO:0007669"/>
    <property type="project" value="TreeGrafter"/>
</dbReference>
<evidence type="ECO:0000313" key="9">
    <source>
        <dbReference type="Proteomes" id="UP000190286"/>
    </source>
</evidence>
<dbReference type="GO" id="GO:0000976">
    <property type="term" value="F:transcription cis-regulatory region binding"/>
    <property type="evidence" value="ECO:0007669"/>
    <property type="project" value="TreeGrafter"/>
</dbReference>
<organism evidence="8 9">
    <name type="scientific">Gemmiger formicilis</name>
    <dbReference type="NCBI Taxonomy" id="745368"/>
    <lineage>
        <taxon>Bacteria</taxon>
        <taxon>Bacillati</taxon>
        <taxon>Bacillota</taxon>
        <taxon>Clostridia</taxon>
        <taxon>Eubacteriales</taxon>
        <taxon>Gemmiger</taxon>
    </lineage>
</organism>
<evidence type="ECO:0000259" key="7">
    <source>
        <dbReference type="PROSITE" id="PS51755"/>
    </source>
</evidence>
<evidence type="ECO:0000256" key="6">
    <source>
        <dbReference type="PROSITE-ProRule" id="PRU01091"/>
    </source>
</evidence>
<dbReference type="GeneID" id="93339243"/>
<dbReference type="EMBL" id="FUYF01000047">
    <property type="protein sequence ID" value="SKA97805.1"/>
    <property type="molecule type" value="Genomic_DNA"/>
</dbReference>
<feature type="DNA-binding region" description="OmpR/PhoB-type" evidence="6">
    <location>
        <begin position="1"/>
        <end position="94"/>
    </location>
</feature>
<dbReference type="AlphaFoldDB" id="A0A1T4Y961"/>
<dbReference type="GO" id="GO:0032993">
    <property type="term" value="C:protein-DNA complex"/>
    <property type="evidence" value="ECO:0007669"/>
    <property type="project" value="TreeGrafter"/>
</dbReference>
<proteinExistence type="predicted"/>
<evidence type="ECO:0000256" key="4">
    <source>
        <dbReference type="ARBA" id="ARBA00023125"/>
    </source>
</evidence>
<evidence type="ECO:0000256" key="3">
    <source>
        <dbReference type="ARBA" id="ARBA00023015"/>
    </source>
</evidence>
<dbReference type="GO" id="GO:0000156">
    <property type="term" value="F:phosphorelay response regulator activity"/>
    <property type="evidence" value="ECO:0007669"/>
    <property type="project" value="TreeGrafter"/>
</dbReference>
<keyword evidence="2" id="KW-0902">Two-component regulatory system</keyword>
<keyword evidence="3" id="KW-0805">Transcription regulation</keyword>
<sequence>MMNNINLQIDAAARQVSQNGKAVYLTQTEFDLLLYLLDNAGRITTRSELLAQVWGITAPIHTRTVDMHIAKLRHKLGAQIEITSVMRKGYVTKKA</sequence>
<keyword evidence="1" id="KW-0597">Phosphoprotein</keyword>
<dbReference type="InterPro" id="IPR016032">
    <property type="entry name" value="Sig_transdc_resp-reg_C-effctor"/>
</dbReference>
<evidence type="ECO:0000256" key="5">
    <source>
        <dbReference type="ARBA" id="ARBA00023163"/>
    </source>
</evidence>
<dbReference type="SMART" id="SM00862">
    <property type="entry name" value="Trans_reg_C"/>
    <property type="match status" value="1"/>
</dbReference>
<accession>A0A1T4Y961</accession>
<evidence type="ECO:0000256" key="2">
    <source>
        <dbReference type="ARBA" id="ARBA00023012"/>
    </source>
</evidence>
<dbReference type="PANTHER" id="PTHR48111">
    <property type="entry name" value="REGULATOR OF RPOS"/>
    <property type="match status" value="1"/>
</dbReference>
<name>A0A1T4Y961_9FIRM</name>
<dbReference type="CDD" id="cd00383">
    <property type="entry name" value="trans_reg_C"/>
    <property type="match status" value="1"/>
</dbReference>
<protein>
    <submittedName>
        <fullName evidence="8">Transcriptional regulatory protein, C terminal</fullName>
    </submittedName>
</protein>
<reference evidence="8 9" key="1">
    <citation type="submission" date="2017-02" db="EMBL/GenBank/DDBJ databases">
        <authorList>
            <person name="Peterson S.W."/>
        </authorList>
    </citation>
    <scope>NUCLEOTIDE SEQUENCE [LARGE SCALE GENOMIC DNA]</scope>
    <source>
        <strain evidence="8 9">ATCC 27749</strain>
    </source>
</reference>
<dbReference type="SUPFAM" id="SSF46894">
    <property type="entry name" value="C-terminal effector domain of the bipartite response regulators"/>
    <property type="match status" value="1"/>
</dbReference>
<keyword evidence="9" id="KW-1185">Reference proteome</keyword>
<dbReference type="PROSITE" id="PS51755">
    <property type="entry name" value="OMPR_PHOB"/>
    <property type="match status" value="1"/>
</dbReference>
<dbReference type="InterPro" id="IPR039420">
    <property type="entry name" value="WalR-like"/>
</dbReference>
<evidence type="ECO:0000313" key="8">
    <source>
        <dbReference type="EMBL" id="SKA97805.1"/>
    </source>
</evidence>
<dbReference type="GO" id="GO:0006355">
    <property type="term" value="P:regulation of DNA-templated transcription"/>
    <property type="evidence" value="ECO:0007669"/>
    <property type="project" value="InterPro"/>
</dbReference>
<dbReference type="PANTHER" id="PTHR48111:SF1">
    <property type="entry name" value="TWO-COMPONENT RESPONSE REGULATOR ORR33"/>
    <property type="match status" value="1"/>
</dbReference>
<dbReference type="InterPro" id="IPR036388">
    <property type="entry name" value="WH-like_DNA-bd_sf"/>
</dbReference>
<feature type="domain" description="OmpR/PhoB-type" evidence="7">
    <location>
        <begin position="1"/>
        <end position="94"/>
    </location>
</feature>
<dbReference type="Gene3D" id="1.10.10.10">
    <property type="entry name" value="Winged helix-like DNA-binding domain superfamily/Winged helix DNA-binding domain"/>
    <property type="match status" value="1"/>
</dbReference>
<dbReference type="InterPro" id="IPR001867">
    <property type="entry name" value="OmpR/PhoB-type_DNA-bd"/>
</dbReference>
<evidence type="ECO:0000256" key="1">
    <source>
        <dbReference type="ARBA" id="ARBA00022553"/>
    </source>
</evidence>
<keyword evidence="4 6" id="KW-0238">DNA-binding</keyword>
<dbReference type="STRING" id="745368.SAMN02745178_02828"/>
<keyword evidence="5" id="KW-0804">Transcription</keyword>
<dbReference type="OrthoDB" id="9787103at2"/>
<dbReference type="Proteomes" id="UP000190286">
    <property type="component" value="Unassembled WGS sequence"/>
</dbReference>